<gene>
    <name evidence="2" type="ORF">RA086_03950</name>
</gene>
<keyword evidence="3" id="KW-1185">Reference proteome</keyword>
<feature type="transmembrane region" description="Helical" evidence="1">
    <location>
        <begin position="145"/>
        <end position="169"/>
    </location>
</feature>
<sequence length="171" mass="19772">MLTILILFTLLVVTLLAIVIFSALRNRLYTKLSDGSLISVQTYADFIVKQGKFNQSHPQTGKLAKRVQRWDAIQRYSNILLLLPLISIIFAPNRFIEGLIVYLVCVAIFITVATMIILSSLYRLRRSYREHQLRLPLSTKIHGAFYTYMIICLLLLFSYETVIFDFFLITS</sequence>
<evidence type="ECO:0000313" key="3">
    <source>
        <dbReference type="Proteomes" id="UP001227831"/>
    </source>
</evidence>
<keyword evidence="1" id="KW-0472">Membrane</keyword>
<feature type="transmembrane region" description="Helical" evidence="1">
    <location>
        <begin position="76"/>
        <end position="93"/>
    </location>
</feature>
<evidence type="ECO:0000313" key="2">
    <source>
        <dbReference type="EMBL" id="MDQ7936799.1"/>
    </source>
</evidence>
<keyword evidence="1" id="KW-0812">Transmembrane</keyword>
<name>A0ABU1A772_9LACO</name>
<dbReference type="Proteomes" id="UP001227831">
    <property type="component" value="Unassembled WGS sequence"/>
</dbReference>
<proteinExistence type="predicted"/>
<accession>A0ABU1A772</accession>
<evidence type="ECO:0000256" key="1">
    <source>
        <dbReference type="SAM" id="Phobius"/>
    </source>
</evidence>
<feature type="transmembrane region" description="Helical" evidence="1">
    <location>
        <begin position="99"/>
        <end position="124"/>
    </location>
</feature>
<keyword evidence="1" id="KW-1133">Transmembrane helix</keyword>
<evidence type="ECO:0008006" key="4">
    <source>
        <dbReference type="Google" id="ProtNLM"/>
    </source>
</evidence>
<feature type="transmembrane region" description="Helical" evidence="1">
    <location>
        <begin position="6"/>
        <end position="24"/>
    </location>
</feature>
<protein>
    <recommendedName>
        <fullName evidence="4">Integral membrane protein</fullName>
    </recommendedName>
</protein>
<organism evidence="2 3">
    <name type="scientific">Lactiplantibacillus brownii</name>
    <dbReference type="NCBI Taxonomy" id="3069269"/>
    <lineage>
        <taxon>Bacteria</taxon>
        <taxon>Bacillati</taxon>
        <taxon>Bacillota</taxon>
        <taxon>Bacilli</taxon>
        <taxon>Lactobacillales</taxon>
        <taxon>Lactobacillaceae</taxon>
        <taxon>Lactiplantibacillus</taxon>
    </lineage>
</organism>
<comment type="caution">
    <text evidence="2">The sequence shown here is derived from an EMBL/GenBank/DDBJ whole genome shotgun (WGS) entry which is preliminary data.</text>
</comment>
<dbReference type="EMBL" id="JAVCWF010000001">
    <property type="protein sequence ID" value="MDQ7936799.1"/>
    <property type="molecule type" value="Genomic_DNA"/>
</dbReference>
<dbReference type="RefSeq" id="WP_308702608.1">
    <property type="nucleotide sequence ID" value="NZ_AP027463.1"/>
</dbReference>
<reference evidence="2 3" key="1">
    <citation type="journal article" date="2023" name="Int. J. Syst. Evol. Microbiol.">
        <title>Lactiplantibacillus brownii sp. nov., a novel psychrotolerant species isolated from sauerkraut.</title>
        <authorList>
            <person name="Heng Y.C."/>
            <person name="Silvaraju S."/>
            <person name="Lee J.K.Y."/>
            <person name="Kittelmann S."/>
        </authorList>
    </citation>
    <scope>NUCLEOTIDE SEQUENCE [LARGE SCALE GENOMIC DNA]</scope>
    <source>
        <strain evidence="2 3">WILCCON 0030</strain>
    </source>
</reference>